<reference evidence="1" key="1">
    <citation type="submission" date="2022-03" db="EMBL/GenBank/DDBJ databases">
        <authorList>
            <person name="Alioto T."/>
            <person name="Alioto T."/>
            <person name="Gomez Garrido J."/>
        </authorList>
    </citation>
    <scope>NUCLEOTIDE SEQUENCE</scope>
</reference>
<accession>A0AAD1SR91</accession>
<name>A0AAD1SR91_PELCU</name>
<protein>
    <submittedName>
        <fullName evidence="1">Uncharacterized protein</fullName>
    </submittedName>
</protein>
<keyword evidence="2" id="KW-1185">Reference proteome</keyword>
<dbReference type="InterPro" id="IPR004244">
    <property type="entry name" value="Transposase_22"/>
</dbReference>
<sequence length="179" mass="19908">MAPAEPSPREPHGATLEGIGEEIRSMAAAMATKADLLVHTTSIQDALRAEIAGIRSEVTAHTGRIQDLEHSQETQATRLQATDTALARQGEMLLHMRRTIEDLDNRGRRCNIRVRGVPESDGETIENTLNNLFDMILGADAPHTFRYERAHRALRPRSSDDNPRDIICCLSSFRNIMPS</sequence>
<dbReference type="Gene3D" id="3.30.70.1820">
    <property type="entry name" value="L1 transposable element, RRM domain"/>
    <property type="match status" value="1"/>
</dbReference>
<dbReference type="EMBL" id="OW240918">
    <property type="protein sequence ID" value="CAH2306103.1"/>
    <property type="molecule type" value="Genomic_DNA"/>
</dbReference>
<proteinExistence type="predicted"/>
<dbReference type="PANTHER" id="PTHR11505">
    <property type="entry name" value="L1 TRANSPOSABLE ELEMENT-RELATED"/>
    <property type="match status" value="1"/>
</dbReference>
<dbReference type="AlphaFoldDB" id="A0AAD1SR91"/>
<evidence type="ECO:0000313" key="1">
    <source>
        <dbReference type="EMBL" id="CAH2306103.1"/>
    </source>
</evidence>
<organism evidence="1 2">
    <name type="scientific">Pelobates cultripes</name>
    <name type="common">Western spadefoot toad</name>
    <dbReference type="NCBI Taxonomy" id="61616"/>
    <lineage>
        <taxon>Eukaryota</taxon>
        <taxon>Metazoa</taxon>
        <taxon>Chordata</taxon>
        <taxon>Craniata</taxon>
        <taxon>Vertebrata</taxon>
        <taxon>Euteleostomi</taxon>
        <taxon>Amphibia</taxon>
        <taxon>Batrachia</taxon>
        <taxon>Anura</taxon>
        <taxon>Pelobatoidea</taxon>
        <taxon>Pelobatidae</taxon>
        <taxon>Pelobates</taxon>
    </lineage>
</organism>
<evidence type="ECO:0000313" key="2">
    <source>
        <dbReference type="Proteomes" id="UP001295444"/>
    </source>
</evidence>
<dbReference type="Proteomes" id="UP001295444">
    <property type="component" value="Chromosome 07"/>
</dbReference>
<gene>
    <name evidence="1" type="ORF">PECUL_23A047104</name>
</gene>